<dbReference type="EMBL" id="CAXDID020000178">
    <property type="protein sequence ID" value="CAL6049177.1"/>
    <property type="molecule type" value="Genomic_DNA"/>
</dbReference>
<dbReference type="Proteomes" id="UP001642409">
    <property type="component" value="Unassembled WGS sequence"/>
</dbReference>
<evidence type="ECO:0000313" key="1">
    <source>
        <dbReference type="EMBL" id="CAI9954307.1"/>
    </source>
</evidence>
<dbReference type="AlphaFoldDB" id="A0AA86QDQ0"/>
<reference evidence="2 3" key="2">
    <citation type="submission" date="2024-07" db="EMBL/GenBank/DDBJ databases">
        <authorList>
            <person name="Akdeniz Z."/>
        </authorList>
    </citation>
    <scope>NUCLEOTIDE SEQUENCE [LARGE SCALE GENOMIC DNA]</scope>
</reference>
<organism evidence="1">
    <name type="scientific">Hexamita inflata</name>
    <dbReference type="NCBI Taxonomy" id="28002"/>
    <lineage>
        <taxon>Eukaryota</taxon>
        <taxon>Metamonada</taxon>
        <taxon>Diplomonadida</taxon>
        <taxon>Hexamitidae</taxon>
        <taxon>Hexamitinae</taxon>
        <taxon>Hexamita</taxon>
    </lineage>
</organism>
<name>A0AA86QDQ0_9EUKA</name>
<dbReference type="Gene3D" id="2.120.10.30">
    <property type="entry name" value="TolB, C-terminal domain"/>
    <property type="match status" value="2"/>
</dbReference>
<reference evidence="1" key="1">
    <citation type="submission" date="2023-06" db="EMBL/GenBank/DDBJ databases">
        <authorList>
            <person name="Kurt Z."/>
        </authorList>
    </citation>
    <scope>NUCLEOTIDE SEQUENCE</scope>
</reference>
<evidence type="ECO:0000313" key="2">
    <source>
        <dbReference type="EMBL" id="CAL6049177.1"/>
    </source>
</evidence>
<dbReference type="PANTHER" id="PTHR46388">
    <property type="entry name" value="NHL REPEAT-CONTAINING PROTEIN 2"/>
    <property type="match status" value="1"/>
</dbReference>
<keyword evidence="3" id="KW-1185">Reference proteome</keyword>
<dbReference type="SUPFAM" id="SSF101898">
    <property type="entry name" value="NHL repeat"/>
    <property type="match status" value="1"/>
</dbReference>
<dbReference type="InterPro" id="IPR011042">
    <property type="entry name" value="6-blade_b-propeller_TolB-like"/>
</dbReference>
<dbReference type="PANTHER" id="PTHR46388:SF2">
    <property type="entry name" value="NHL REPEAT-CONTAINING PROTEIN 2"/>
    <property type="match status" value="1"/>
</dbReference>
<evidence type="ECO:0000313" key="3">
    <source>
        <dbReference type="Proteomes" id="UP001642409"/>
    </source>
</evidence>
<protein>
    <submittedName>
        <fullName evidence="1">NHL repeat-containing protein</fullName>
    </submittedName>
    <submittedName>
        <fullName evidence="2">NHL_repeat-containing protein</fullName>
    </submittedName>
</protein>
<sequence length="775" mass="86808">MNQILLSSVKTLAGNGRCSSTDGPVGHSSLAFPRALVYDEKTETILIADNFPTGVRAANESQVQTIPFMQKPRLDIKISCMKFNPKQPQIIVFCDPMHNKIRRFNTDTREVNVLTGQVSGYQDGFLTEALFKRPSCVSFACEGRVLLIGDGNGCIRCADLESGQVSTLCGNLNYKQIETDKVYSLDKIGFKQISHIQVSKKQQGILYVSDAGQHCVIQVDTIKETAEVILGVPGRAGRSILQGTYQLNTPGSICELEDGTLIICDTMNHSLKHFDPISKQCVNLSRSVKGWVDGTIQDACFNEPTDIIYSQGKLFIADRGNHVIRIVTIKSQEEFEHVALVKSIRLDETIDDYKSQFKFYCRNCQIQCGLGNDRTCDRCGSFDIIIVDDGENSYKQEQLASQILYQKTGNIKVEPSRSTDSPSLRSSVVQNINATKSPMNKSMQQSLNLDSLQTLTAKVQDRQKKIQAKRQNDVSLPEKQSVNFAQIKLKNNIEAKNIQSNQQESQQQIESEYEQILSVPSVDNQKKASLLLTSEPPPIRQLQNYGPISDPLIKDEPIIKNNQPATVEMFNKQFPDSFVLNQQTFELLCADFNTTELASDLQACPESNVKVALITNKTASSNYQQQLEQFDPILFVRGVEKSGRFEYPLPVNKVGIQFTQFAEPEETIIQLQINSDYELVEVFATIDRANCIEYFKELNFGQEFIRSIKKTKCVQAGLSQLLKFAEVEHPGIYTIRIVAQFTNGKRAEFKVRFGCGAVKGANAGEFDVIQIVFEE</sequence>
<gene>
    <name evidence="1" type="ORF">HINF_LOCUS41952</name>
    <name evidence="2" type="ORF">HINF_LOCUS43044</name>
</gene>
<dbReference type="EMBL" id="CATOUU010000848">
    <property type="protein sequence ID" value="CAI9954307.1"/>
    <property type="molecule type" value="Genomic_DNA"/>
</dbReference>
<comment type="caution">
    <text evidence="1">The sequence shown here is derived from an EMBL/GenBank/DDBJ whole genome shotgun (WGS) entry which is preliminary data.</text>
</comment>
<accession>A0AA86QDQ0</accession>
<proteinExistence type="predicted"/>